<keyword evidence="3" id="KW-0560">Oxidoreductase</keyword>
<dbReference type="InterPro" id="IPR012171">
    <property type="entry name" value="Fatty_acid_desaturase"/>
</dbReference>
<keyword evidence="8" id="KW-1185">Reference proteome</keyword>
<dbReference type="Pfam" id="PF00487">
    <property type="entry name" value="FA_desaturase"/>
    <property type="match status" value="1"/>
</dbReference>
<evidence type="ECO:0000313" key="7">
    <source>
        <dbReference type="EMBL" id="KAF7815440.1"/>
    </source>
</evidence>
<comment type="similarity">
    <text evidence="2">Belongs to the fatty acid desaturase type 1 family.</text>
</comment>
<feature type="domain" description="Fatty acid desaturase" evidence="6">
    <location>
        <begin position="4"/>
        <end position="94"/>
    </location>
</feature>
<evidence type="ECO:0000256" key="2">
    <source>
        <dbReference type="ARBA" id="ARBA00009295"/>
    </source>
</evidence>
<evidence type="ECO:0000259" key="6">
    <source>
        <dbReference type="Pfam" id="PF00487"/>
    </source>
</evidence>
<dbReference type="PANTHER" id="PTHR19353">
    <property type="entry name" value="FATTY ACID DESATURASE 2"/>
    <property type="match status" value="1"/>
</dbReference>
<feature type="compositionally biased region" description="Acidic residues" evidence="5">
    <location>
        <begin position="149"/>
        <end position="166"/>
    </location>
</feature>
<evidence type="ECO:0000256" key="4">
    <source>
        <dbReference type="ARBA" id="ARBA00023098"/>
    </source>
</evidence>
<organism evidence="7 8">
    <name type="scientific">Senna tora</name>
    <dbReference type="NCBI Taxonomy" id="362788"/>
    <lineage>
        <taxon>Eukaryota</taxon>
        <taxon>Viridiplantae</taxon>
        <taxon>Streptophyta</taxon>
        <taxon>Embryophyta</taxon>
        <taxon>Tracheophyta</taxon>
        <taxon>Spermatophyta</taxon>
        <taxon>Magnoliopsida</taxon>
        <taxon>eudicotyledons</taxon>
        <taxon>Gunneridae</taxon>
        <taxon>Pentapetalae</taxon>
        <taxon>rosids</taxon>
        <taxon>fabids</taxon>
        <taxon>Fabales</taxon>
        <taxon>Fabaceae</taxon>
        <taxon>Caesalpinioideae</taxon>
        <taxon>Cassia clade</taxon>
        <taxon>Senna</taxon>
    </lineage>
</organism>
<dbReference type="Proteomes" id="UP000634136">
    <property type="component" value="Unassembled WGS sequence"/>
</dbReference>
<feature type="region of interest" description="Disordered" evidence="5">
    <location>
        <begin position="143"/>
        <end position="166"/>
    </location>
</feature>
<dbReference type="EMBL" id="JAAIUW010000009">
    <property type="protein sequence ID" value="KAF7815440.1"/>
    <property type="molecule type" value="Genomic_DNA"/>
</dbReference>
<proteinExistence type="inferred from homology"/>
<name>A0A834T4K2_9FABA</name>
<dbReference type="GO" id="GO:0016717">
    <property type="term" value="F:oxidoreductase activity, acting on paired donors, with oxidation of a pair of donors resulting in the reduction of molecular oxygen to two molecules of water"/>
    <property type="evidence" value="ECO:0007669"/>
    <property type="project" value="TreeGrafter"/>
</dbReference>
<dbReference type="GO" id="GO:0006629">
    <property type="term" value="P:lipid metabolic process"/>
    <property type="evidence" value="ECO:0007669"/>
    <property type="project" value="UniProtKB-KW"/>
</dbReference>
<evidence type="ECO:0000256" key="5">
    <source>
        <dbReference type="SAM" id="MobiDB-lite"/>
    </source>
</evidence>
<sequence length="166" mass="18942">MGSAVLLGLLWMQSSYMGHDSGHYQVMKNRNFNQFAQILCGNCLTGISIVWWKWTHNAHHLSCNNLDHDPDLQHMPVFRRLPCFLQLHHLLLLRKKAEFQPNFSIPHKPPTSDILPCDVFRENQPLCPDNSSSRLLESKVSDRASFVSEDSEVPTEEDCSDGEGVL</sequence>
<evidence type="ECO:0000256" key="1">
    <source>
        <dbReference type="ARBA" id="ARBA00004370"/>
    </source>
</evidence>
<accession>A0A834T4K2</accession>
<dbReference type="PANTHER" id="PTHR19353:SF28">
    <property type="entry name" value="DELTA(8)-FATTY-ACID DESATURASE 2"/>
    <property type="match status" value="1"/>
</dbReference>
<dbReference type="OrthoDB" id="1726150at2759"/>
<reference evidence="7" key="1">
    <citation type="submission" date="2020-09" db="EMBL/GenBank/DDBJ databases">
        <title>Genome-Enabled Discovery of Anthraquinone Biosynthesis in Senna tora.</title>
        <authorList>
            <person name="Kang S.-H."/>
            <person name="Pandey R.P."/>
            <person name="Lee C.-M."/>
            <person name="Sim J.-S."/>
            <person name="Jeong J.-T."/>
            <person name="Choi B.-S."/>
            <person name="Jung M."/>
            <person name="Ginzburg D."/>
            <person name="Zhao K."/>
            <person name="Won S.Y."/>
            <person name="Oh T.-J."/>
            <person name="Yu Y."/>
            <person name="Kim N.-H."/>
            <person name="Lee O.R."/>
            <person name="Lee T.-H."/>
            <person name="Bashyal P."/>
            <person name="Kim T.-S."/>
            <person name="Lee W.-H."/>
            <person name="Kawkins C."/>
            <person name="Kim C.-K."/>
            <person name="Kim J.S."/>
            <person name="Ahn B.O."/>
            <person name="Rhee S.Y."/>
            <person name="Sohng J.K."/>
        </authorList>
    </citation>
    <scope>NUCLEOTIDE SEQUENCE</scope>
    <source>
        <tissue evidence="7">Leaf</tissue>
    </source>
</reference>
<keyword evidence="4" id="KW-0443">Lipid metabolism</keyword>
<gene>
    <name evidence="7" type="ORF">G2W53_029409</name>
</gene>
<comment type="caution">
    <text evidence="7">The sequence shown here is derived from an EMBL/GenBank/DDBJ whole genome shotgun (WGS) entry which is preliminary data.</text>
</comment>
<dbReference type="InterPro" id="IPR005804">
    <property type="entry name" value="FA_desaturase_dom"/>
</dbReference>
<comment type="subcellular location">
    <subcellularLocation>
        <location evidence="1">Membrane</location>
    </subcellularLocation>
</comment>
<protein>
    <submittedName>
        <fullName evidence="7">Delta(8)-fatty-acid desaturase 2-like</fullName>
    </submittedName>
</protein>
<evidence type="ECO:0000256" key="3">
    <source>
        <dbReference type="ARBA" id="ARBA00023002"/>
    </source>
</evidence>
<evidence type="ECO:0000313" key="8">
    <source>
        <dbReference type="Proteomes" id="UP000634136"/>
    </source>
</evidence>
<dbReference type="GO" id="GO:0016020">
    <property type="term" value="C:membrane"/>
    <property type="evidence" value="ECO:0007669"/>
    <property type="project" value="UniProtKB-SubCell"/>
</dbReference>
<dbReference type="AlphaFoldDB" id="A0A834T4K2"/>